<accession>A0ABS8PP64</accession>
<feature type="signal peptide" evidence="1">
    <location>
        <begin position="1"/>
        <end position="22"/>
    </location>
</feature>
<dbReference type="Proteomes" id="UP001199816">
    <property type="component" value="Unassembled WGS sequence"/>
</dbReference>
<dbReference type="EMBL" id="JAJNEC010000004">
    <property type="protein sequence ID" value="MCD2422078.1"/>
    <property type="molecule type" value="Genomic_DNA"/>
</dbReference>
<feature type="chain" id="PRO_5046545335" evidence="1">
    <location>
        <begin position="23"/>
        <end position="168"/>
    </location>
</feature>
<dbReference type="PROSITE" id="PS51257">
    <property type="entry name" value="PROKAR_LIPOPROTEIN"/>
    <property type="match status" value="1"/>
</dbReference>
<keyword evidence="1" id="KW-0732">Signal</keyword>
<name>A0ABS8PP64_9BACT</name>
<sequence>MRTFISLLALSVLLLFSCTKTTEYGTTDLTEQALTRQPALTITKAAKPPALKQYITTITWRGARVWYTPTAAWVDSVRSINFYANGTVEWVKQGWEYVTRLPGTYTIQGNAITIRFRYPPYTHQLQGVYDRNTGIISGSFTETRNPAPDAPPAYTPGTTTGEFNFYKK</sequence>
<proteinExistence type="predicted"/>
<protein>
    <submittedName>
        <fullName evidence="2">Uncharacterized protein</fullName>
    </submittedName>
</protein>
<organism evidence="2 3">
    <name type="scientific">Niabella pedocola</name>
    <dbReference type="NCBI Taxonomy" id="1752077"/>
    <lineage>
        <taxon>Bacteria</taxon>
        <taxon>Pseudomonadati</taxon>
        <taxon>Bacteroidota</taxon>
        <taxon>Chitinophagia</taxon>
        <taxon>Chitinophagales</taxon>
        <taxon>Chitinophagaceae</taxon>
        <taxon>Niabella</taxon>
    </lineage>
</organism>
<comment type="caution">
    <text evidence="2">The sequence shown here is derived from an EMBL/GenBank/DDBJ whole genome shotgun (WGS) entry which is preliminary data.</text>
</comment>
<gene>
    <name evidence="2" type="ORF">LQ567_04845</name>
</gene>
<evidence type="ECO:0000313" key="3">
    <source>
        <dbReference type="Proteomes" id="UP001199816"/>
    </source>
</evidence>
<evidence type="ECO:0000313" key="2">
    <source>
        <dbReference type="EMBL" id="MCD2422078.1"/>
    </source>
</evidence>
<dbReference type="RefSeq" id="WP_231002982.1">
    <property type="nucleotide sequence ID" value="NZ_JAJNEC010000004.1"/>
</dbReference>
<reference evidence="2 3" key="1">
    <citation type="submission" date="2021-11" db="EMBL/GenBank/DDBJ databases">
        <title>Genomic of Niabella pedocola.</title>
        <authorList>
            <person name="Wu T."/>
        </authorList>
    </citation>
    <scope>NUCLEOTIDE SEQUENCE [LARGE SCALE GENOMIC DNA]</scope>
    <source>
        <strain evidence="2 3">JCM 31011</strain>
    </source>
</reference>
<evidence type="ECO:0000256" key="1">
    <source>
        <dbReference type="SAM" id="SignalP"/>
    </source>
</evidence>
<keyword evidence="3" id="KW-1185">Reference proteome</keyword>